<evidence type="ECO:0000256" key="1">
    <source>
        <dbReference type="SAM" id="MobiDB-lite"/>
    </source>
</evidence>
<dbReference type="EMBL" id="SOGT01000006">
    <property type="protein sequence ID" value="TFD27166.1"/>
    <property type="molecule type" value="Genomic_DNA"/>
</dbReference>
<sequence>MSDGDRDRLMPMERQLLAICDLRQEVQSGGFDSYFRYWGGDTAPLARSAIGHLLGRPWADLLAEAMSIFGEVYPLDCDSRTEQLEVLDADATLNEFDTRLYDLEPQQDSDALLTAALNTARTRPRSGRSFATRQSTSFPS</sequence>
<dbReference type="OrthoDB" id="3829888at2"/>
<protein>
    <submittedName>
        <fullName evidence="3">DUF4375 domain-containing protein</fullName>
    </submittedName>
</protein>
<dbReference type="InterPro" id="IPR025402">
    <property type="entry name" value="DMP19_C"/>
</dbReference>
<evidence type="ECO:0000259" key="2">
    <source>
        <dbReference type="Pfam" id="PF14300"/>
    </source>
</evidence>
<accession>A0A4R8ZII7</accession>
<dbReference type="Proteomes" id="UP000298424">
    <property type="component" value="Unassembled WGS sequence"/>
</dbReference>
<gene>
    <name evidence="3" type="ORF">E3T27_05040</name>
</gene>
<dbReference type="AlphaFoldDB" id="A0A4R8ZII7"/>
<keyword evidence="4" id="KW-1185">Reference proteome</keyword>
<organism evidence="3 4">
    <name type="scientific">Cryobacterium lyxosi</name>
    <dbReference type="NCBI Taxonomy" id="1259228"/>
    <lineage>
        <taxon>Bacteria</taxon>
        <taxon>Bacillati</taxon>
        <taxon>Actinomycetota</taxon>
        <taxon>Actinomycetes</taxon>
        <taxon>Micrococcales</taxon>
        <taxon>Microbacteriaceae</taxon>
        <taxon>Cryobacterium</taxon>
    </lineage>
</organism>
<evidence type="ECO:0000313" key="4">
    <source>
        <dbReference type="Proteomes" id="UP000298424"/>
    </source>
</evidence>
<comment type="caution">
    <text evidence="3">The sequence shown here is derived from an EMBL/GenBank/DDBJ whole genome shotgun (WGS) entry which is preliminary data.</text>
</comment>
<proteinExistence type="predicted"/>
<dbReference type="Gene3D" id="1.20.1420.60">
    <property type="match status" value="1"/>
</dbReference>
<feature type="domain" description="DNA mimic protein DMP19 C-terminal" evidence="2">
    <location>
        <begin position="8"/>
        <end position="115"/>
    </location>
</feature>
<feature type="compositionally biased region" description="Polar residues" evidence="1">
    <location>
        <begin position="129"/>
        <end position="140"/>
    </location>
</feature>
<feature type="region of interest" description="Disordered" evidence="1">
    <location>
        <begin position="120"/>
        <end position="140"/>
    </location>
</feature>
<dbReference type="Pfam" id="PF14300">
    <property type="entry name" value="DMP19"/>
    <property type="match status" value="1"/>
</dbReference>
<reference evidence="3 4" key="1">
    <citation type="submission" date="2019-03" db="EMBL/GenBank/DDBJ databases">
        <title>Genomics of glacier-inhabiting Cryobacterium strains.</title>
        <authorList>
            <person name="Liu Q."/>
            <person name="Xin Y.-H."/>
        </authorList>
    </citation>
    <scope>NUCLEOTIDE SEQUENCE [LARGE SCALE GENOMIC DNA]</scope>
    <source>
        <strain evidence="3 4">TMT1-1</strain>
    </source>
</reference>
<evidence type="ECO:0000313" key="3">
    <source>
        <dbReference type="EMBL" id="TFD27166.1"/>
    </source>
</evidence>
<name>A0A4R8ZII7_9MICO</name>